<evidence type="ECO:0000256" key="12">
    <source>
        <dbReference type="SAM" id="Coils"/>
    </source>
</evidence>
<dbReference type="GO" id="GO:0005886">
    <property type="term" value="C:plasma membrane"/>
    <property type="evidence" value="ECO:0007669"/>
    <property type="project" value="UniProtKB-SubCell"/>
</dbReference>
<dbReference type="NCBIfam" id="NF009538">
    <property type="entry name" value="PRK12904.1"/>
    <property type="match status" value="1"/>
</dbReference>
<dbReference type="EMBL" id="OP616817">
    <property type="protein sequence ID" value="WDB00035.1"/>
    <property type="molecule type" value="Genomic_DNA"/>
</dbReference>
<keyword evidence="15" id="KW-0934">Plastid</keyword>
<dbReference type="PROSITE" id="PS51192">
    <property type="entry name" value="HELICASE_ATP_BIND_1"/>
    <property type="match status" value="1"/>
</dbReference>
<evidence type="ECO:0000256" key="4">
    <source>
        <dbReference type="ARBA" id="ARBA00022741"/>
    </source>
</evidence>
<dbReference type="SUPFAM" id="SSF52540">
    <property type="entry name" value="P-loop containing nucleoside triphosphate hydrolases"/>
    <property type="match status" value="2"/>
</dbReference>
<dbReference type="GO" id="GO:0008564">
    <property type="term" value="F:protein-exporting ATPase activity"/>
    <property type="evidence" value="ECO:0007669"/>
    <property type="project" value="UniProtKB-EC"/>
</dbReference>
<comment type="subunit">
    <text evidence="10">Monomer and homodimer. Part of the essential Sec protein translocation apparatus which comprises SecA, SecYEG and auxiliary proteins SecDF. Other proteins may also be involved.</text>
</comment>
<dbReference type="SUPFAM" id="SSF81767">
    <property type="entry name" value="Pre-protein crosslinking domain of SecA"/>
    <property type="match status" value="1"/>
</dbReference>
<dbReference type="HAMAP" id="MF_01382">
    <property type="entry name" value="SecA"/>
    <property type="match status" value="1"/>
</dbReference>
<keyword evidence="5 10" id="KW-0067">ATP-binding</keyword>
<evidence type="ECO:0000313" key="15">
    <source>
        <dbReference type="EMBL" id="WDB00035.1"/>
    </source>
</evidence>
<feature type="coiled-coil region" evidence="12">
    <location>
        <begin position="568"/>
        <end position="595"/>
    </location>
</feature>
<keyword evidence="6 10" id="KW-0653">Protein transport</keyword>
<dbReference type="GO" id="GO:0005737">
    <property type="term" value="C:cytoplasm"/>
    <property type="evidence" value="ECO:0007669"/>
    <property type="project" value="UniProtKB-SubCell"/>
</dbReference>
<geneLocation type="plastid" evidence="15"/>
<dbReference type="Gene3D" id="3.40.50.300">
    <property type="entry name" value="P-loop containing nucleotide triphosphate hydrolases"/>
    <property type="match status" value="2"/>
</dbReference>
<dbReference type="CDD" id="cd18803">
    <property type="entry name" value="SF2_C_secA"/>
    <property type="match status" value="1"/>
</dbReference>
<dbReference type="SMART" id="SM00957">
    <property type="entry name" value="SecA_DEAD"/>
    <property type="match status" value="1"/>
</dbReference>
<comment type="function">
    <text evidence="10">Part of the Sec protein translocase complex. Interacts with the SecYEG preprotein conducting channel. Has a central role in coupling the hydrolysis of ATP to the transfer of proteins into and across the cell membrane, serving as an ATP-driven molecular motor driving the stepwise translocation of polypeptide chains across the membrane.</text>
</comment>
<dbReference type="FunFam" id="3.40.50.300:FF:000429">
    <property type="entry name" value="Preprotein translocase subunit SecA"/>
    <property type="match status" value="1"/>
</dbReference>
<dbReference type="InterPro" id="IPR027417">
    <property type="entry name" value="P-loop_NTPase"/>
</dbReference>
<evidence type="ECO:0000259" key="14">
    <source>
        <dbReference type="PROSITE" id="PS51196"/>
    </source>
</evidence>
<keyword evidence="8 10" id="KW-0811">Translocation</keyword>
<comment type="similarity">
    <text evidence="2 10 11">Belongs to the SecA family.</text>
</comment>
<feature type="binding site" evidence="10">
    <location>
        <begin position="87"/>
        <end position="91"/>
    </location>
    <ligand>
        <name>ATP</name>
        <dbReference type="ChEBI" id="CHEBI:30616"/>
    </ligand>
</feature>
<dbReference type="Gene3D" id="1.10.3060.10">
    <property type="entry name" value="Helical scaffold and wing domains of SecA"/>
    <property type="match status" value="1"/>
</dbReference>
<dbReference type="PROSITE" id="PS51196">
    <property type="entry name" value="SECA_MOTOR_DEAD"/>
    <property type="match status" value="1"/>
</dbReference>
<comment type="subcellular location">
    <subcellularLocation>
        <location evidence="10">Cell membrane</location>
        <topology evidence="10">Peripheral membrane protein</topology>
        <orientation evidence="10">Cytoplasmic side</orientation>
    </subcellularLocation>
    <subcellularLocation>
        <location evidence="10">Cytoplasm</location>
    </subcellularLocation>
    <subcellularLocation>
        <location evidence="1">Membrane</location>
        <topology evidence="1">Peripheral membrane protein</topology>
    </subcellularLocation>
    <text evidence="10">Distribution is 50-50.</text>
</comment>
<evidence type="ECO:0000256" key="8">
    <source>
        <dbReference type="ARBA" id="ARBA00023010"/>
    </source>
</evidence>
<dbReference type="Pfam" id="PF07516">
    <property type="entry name" value="SecA_SW"/>
    <property type="match status" value="1"/>
</dbReference>
<proteinExistence type="inferred from homology"/>
<keyword evidence="7 10" id="KW-1278">Translocase</keyword>
<dbReference type="InterPro" id="IPR036670">
    <property type="entry name" value="SecA_X-link_sf"/>
</dbReference>
<evidence type="ECO:0000256" key="6">
    <source>
        <dbReference type="ARBA" id="ARBA00022927"/>
    </source>
</evidence>
<dbReference type="SUPFAM" id="SSF81886">
    <property type="entry name" value="Helical scaffold and wing domains of SecA"/>
    <property type="match status" value="1"/>
</dbReference>
<evidence type="ECO:0000256" key="10">
    <source>
        <dbReference type="HAMAP-Rule" id="MF_01382"/>
    </source>
</evidence>
<dbReference type="InterPro" id="IPR000185">
    <property type="entry name" value="SecA"/>
</dbReference>
<evidence type="ECO:0000256" key="7">
    <source>
        <dbReference type="ARBA" id="ARBA00022967"/>
    </source>
</evidence>
<dbReference type="InterPro" id="IPR014001">
    <property type="entry name" value="Helicase_ATP-bd"/>
</dbReference>
<dbReference type="PANTHER" id="PTHR30612:SF0">
    <property type="entry name" value="CHLOROPLAST PROTEIN-TRANSPORTING ATPASE"/>
    <property type="match status" value="1"/>
</dbReference>
<dbReference type="InterPro" id="IPR014018">
    <property type="entry name" value="SecA_motor_DEAD"/>
</dbReference>
<reference evidence="15" key="1">
    <citation type="journal article" date="2023" name="J. Phycol.">
        <title>Revised classification of the Cyanidiophyceae based on plastid genome data with descriptions of the Cavernulicolales ord. nov. and Galdieriales ord. nov. (Rhodophyta).</title>
        <authorList>
            <person name="Park S.I."/>
            <person name="Cho C.H."/>
            <person name="Ciniglia C."/>
            <person name="Huang T.Y."/>
            <person name="Liu S.L."/>
            <person name="Bustamante D.E."/>
            <person name="Calderon M.S."/>
            <person name="Mansilla A."/>
            <person name="McDermott T."/>
            <person name="Andersen R.A."/>
            <person name="Yoon H.S."/>
        </authorList>
    </citation>
    <scope>NUCLEOTIDE SEQUENCE</scope>
</reference>
<keyword evidence="10" id="KW-0963">Cytoplasm</keyword>
<dbReference type="GO" id="GO:0005524">
    <property type="term" value="F:ATP binding"/>
    <property type="evidence" value="ECO:0007669"/>
    <property type="project" value="UniProtKB-UniRule"/>
</dbReference>
<dbReference type="InterPro" id="IPR011130">
    <property type="entry name" value="SecA_preprotein_X-link_dom"/>
</dbReference>
<name>A0A9Y1I458_9RHOD</name>
<feature type="binding site" evidence="10">
    <location>
        <position position="477"/>
    </location>
    <ligand>
        <name>ATP</name>
        <dbReference type="ChEBI" id="CHEBI:30616"/>
    </ligand>
</feature>
<accession>A0A9Y1I458</accession>
<dbReference type="FunFam" id="3.90.1440.10:FF:000003">
    <property type="entry name" value="Preprotein translocase SecA subunit"/>
    <property type="match status" value="1"/>
</dbReference>
<dbReference type="Pfam" id="PF07517">
    <property type="entry name" value="SecA_DEAD"/>
    <property type="match status" value="1"/>
</dbReference>
<dbReference type="EC" id="7.4.2.8" evidence="10"/>
<keyword evidence="4 10" id="KW-0547">Nucleotide-binding</keyword>
<dbReference type="PROSITE" id="PS01312">
    <property type="entry name" value="SECA"/>
    <property type="match status" value="1"/>
</dbReference>
<dbReference type="InterPro" id="IPR044722">
    <property type="entry name" value="SecA_SF2_C"/>
</dbReference>
<dbReference type="Gene3D" id="3.90.1440.10">
    <property type="entry name" value="SecA, preprotein cross-linking domain"/>
    <property type="match status" value="1"/>
</dbReference>
<evidence type="ECO:0000256" key="5">
    <source>
        <dbReference type="ARBA" id="ARBA00022840"/>
    </source>
</evidence>
<dbReference type="CDD" id="cd17928">
    <property type="entry name" value="DEXDc_SecA"/>
    <property type="match status" value="1"/>
</dbReference>
<comment type="catalytic activity">
    <reaction evidence="10">
        <text>ATP + H2O + cellular proteinSide 1 = ADP + phosphate + cellular proteinSide 2.</text>
        <dbReference type="EC" id="7.4.2.8"/>
    </reaction>
</comment>
<dbReference type="NCBIfam" id="TIGR00963">
    <property type="entry name" value="secA"/>
    <property type="match status" value="1"/>
</dbReference>
<keyword evidence="12" id="KW-0175">Coiled coil</keyword>
<protein>
    <recommendedName>
        <fullName evidence="10 11">Protein translocase subunit SecA</fullName>
        <ecNumber evidence="10">7.4.2.8</ecNumber>
    </recommendedName>
</protein>
<sequence>MNYKLKLTQIKSLEANLKICTDEELKYKTIELKNKYKISQNLNELLPESFALVKEAASRVLGLKAFEVQMLGGIILNEGKIAEMKTGEGKSLAAAFPAFLNALQNEGVNIVTVNDYLAKRDAESIGQIFNFLGMTTGLIQSDMDRQTRKKNYACDITYLTNSELGFDYLKDNMAYELGEIVQRNFYYCILDEIDSILIDEARTPLIISGNIETNKEKYIIAHKLSNFLKNLIHYKIDEKAKNVILTDKGIQTCEKALFIKDLYNPSDPWINFINNSLKAKELFIRNIHYIVKNNKIMIVDEFTGRILEDRKWSDGLHQAIESKENIPIQNETKTLSSITYQNLFLMYKKLSGMTGTAKTEETEFKNIYSLEVVQIPTHKPMIRKDFPDVIYAKEEKKWQAIAKECFYTHLSGRPILVGTTNIEKSELLAKLLDQYNIKYNLLNAKPENIKRESEIIAQAGRKYSITIATNMAGRGTDIILGGNLDYFIKTLINNVYISSIDDNFKYLHNYNTNILFDPEDIKLIQKEISKIRTLNIYNKSPTKIEFQSYLNIANENIQTNNHLVKILRNIYQILLEKYKKNFENENNEVKQLGGLYVIGTERHESRRIDNQLRGRSGRQGDPGHSRFFLSLEDNLIRIFGGQQISNLMNTLLIKEDTPIESYIISNSLDNAQKKIETYFYETRKQVFDYDQILDKQRQAIYKERRSILSTKNIHKMIIPYLQQSINDIFDDLVTNNDNSKDYKQLSNYNICKIQNILGLPDKLIKEYLNKYNSNNLKNDLSKQVYISYNLKRTQIDYIEFDLTKKLIRNLLLQQIDNNWSEHVQKIAFLKELIGWRGYAQKEPLIEYKNEGYETFINTLKTIKYNFAYLIFRCQLISEQ</sequence>
<feature type="binding site" evidence="10">
    <location>
        <position position="69"/>
    </location>
    <ligand>
        <name>ATP</name>
        <dbReference type="ChEBI" id="CHEBI:30616"/>
    </ligand>
</feature>
<dbReference type="InterPro" id="IPR020937">
    <property type="entry name" value="SecA_CS"/>
</dbReference>
<feature type="domain" description="Helicase ATP-binding" evidence="13">
    <location>
        <begin position="71"/>
        <end position="229"/>
    </location>
</feature>
<dbReference type="Pfam" id="PF01043">
    <property type="entry name" value="SecA_PP_bind"/>
    <property type="match status" value="1"/>
</dbReference>
<organism evidence="15">
    <name type="scientific">Cyanidium sp. THAL103</name>
    <dbReference type="NCBI Taxonomy" id="3027999"/>
    <lineage>
        <taxon>Eukaryota</taxon>
        <taxon>Rhodophyta</taxon>
        <taxon>Bangiophyceae</taxon>
        <taxon>Cyanidiales</taxon>
        <taxon>Cyanidiaceae</taxon>
        <taxon>Cyanidium</taxon>
    </lineage>
</organism>
<dbReference type="GO" id="GO:0017038">
    <property type="term" value="P:protein import"/>
    <property type="evidence" value="ECO:0007669"/>
    <property type="project" value="InterPro"/>
</dbReference>
<dbReference type="InterPro" id="IPR036266">
    <property type="entry name" value="SecA_Wing/Scaffold_sf"/>
</dbReference>
<dbReference type="SMART" id="SM00958">
    <property type="entry name" value="SecA_PP_bind"/>
    <property type="match status" value="1"/>
</dbReference>
<dbReference type="GO" id="GO:0065002">
    <property type="term" value="P:intracellular protein transmembrane transport"/>
    <property type="evidence" value="ECO:0007669"/>
    <property type="project" value="UniProtKB-UniRule"/>
</dbReference>
<dbReference type="GO" id="GO:0006605">
    <property type="term" value="P:protein targeting"/>
    <property type="evidence" value="ECO:0007669"/>
    <property type="project" value="UniProtKB-UniRule"/>
</dbReference>
<keyword evidence="9 10" id="KW-0472">Membrane</keyword>
<dbReference type="AlphaFoldDB" id="A0A9Y1I458"/>
<dbReference type="InterPro" id="IPR011116">
    <property type="entry name" value="SecA_Wing/Scaffold"/>
</dbReference>
<dbReference type="PRINTS" id="PR00906">
    <property type="entry name" value="SECA"/>
</dbReference>
<evidence type="ECO:0000256" key="1">
    <source>
        <dbReference type="ARBA" id="ARBA00004170"/>
    </source>
</evidence>
<dbReference type="Pfam" id="PF21090">
    <property type="entry name" value="P-loop_SecA"/>
    <property type="match status" value="1"/>
</dbReference>
<feature type="domain" description="SecA family profile" evidence="14">
    <location>
        <begin position="1"/>
        <end position="660"/>
    </location>
</feature>
<keyword evidence="10" id="KW-1003">Cell membrane</keyword>
<dbReference type="PANTHER" id="PTHR30612">
    <property type="entry name" value="SECA INNER MEMBRANE COMPONENT OF SEC PROTEIN SECRETION SYSTEM"/>
    <property type="match status" value="1"/>
</dbReference>
<gene>
    <name evidence="10 15" type="primary">secA</name>
    <name evidence="15" type="ORF">CspTHAL103_110</name>
</gene>
<dbReference type="InterPro" id="IPR011115">
    <property type="entry name" value="SecA_DEAD"/>
</dbReference>
<evidence type="ECO:0000256" key="9">
    <source>
        <dbReference type="ARBA" id="ARBA00023136"/>
    </source>
</evidence>
<evidence type="ECO:0000256" key="2">
    <source>
        <dbReference type="ARBA" id="ARBA00007650"/>
    </source>
</evidence>
<evidence type="ECO:0000259" key="13">
    <source>
        <dbReference type="PROSITE" id="PS51192"/>
    </source>
</evidence>
<evidence type="ECO:0000256" key="3">
    <source>
        <dbReference type="ARBA" id="ARBA00022448"/>
    </source>
</evidence>
<keyword evidence="3 10" id="KW-0813">Transport</keyword>
<evidence type="ECO:0000256" key="11">
    <source>
        <dbReference type="RuleBase" id="RU003874"/>
    </source>
</evidence>